<evidence type="ECO:0000313" key="3">
    <source>
        <dbReference type="EMBL" id="CAF1920519.1"/>
    </source>
</evidence>
<dbReference type="Proteomes" id="UP001295469">
    <property type="component" value="Chromosome C02"/>
</dbReference>
<dbReference type="Gene3D" id="3.30.559.10">
    <property type="entry name" value="Chloramphenicol acetyltransferase-like domain"/>
    <property type="match status" value="1"/>
</dbReference>
<dbReference type="GO" id="GO:0016747">
    <property type="term" value="F:acyltransferase activity, transferring groups other than amino-acyl groups"/>
    <property type="evidence" value="ECO:0007669"/>
    <property type="project" value="UniProtKB-ARBA"/>
</dbReference>
<dbReference type="Pfam" id="PF02458">
    <property type="entry name" value="Transferase"/>
    <property type="match status" value="1"/>
</dbReference>
<keyword evidence="1" id="KW-0808">Transferase</keyword>
<keyword evidence="2" id="KW-0012">Acyltransferase</keyword>
<gene>
    <name evidence="3" type="ORF">DARMORV10_C02P55660.1</name>
</gene>
<accession>A0A816KIJ5</accession>
<dbReference type="EMBL" id="HG994366">
    <property type="protein sequence ID" value="CAF1920519.1"/>
    <property type="molecule type" value="Genomic_DNA"/>
</dbReference>
<protein>
    <submittedName>
        <fullName evidence="3">(rape) hypothetical protein</fullName>
    </submittedName>
</protein>
<name>A0A816KIJ5_BRANA</name>
<sequence length="226" mass="25363">MLIANGAEIGSYTVILPHSYNNQNKTDTSLGKNFHLSLICLIHNPYNGGDLRRHLEKLVEAEKVQDFIKKNHFGQEAISEPSESWEFYREAIGVSSVMVHALDLQSFILRARVLRLYRQALKIAQRAPPHARDSCSSLCELYIDGTMTVKPGTQTVSIVGSNRFGLYWSDFGWGKPVGCETVFIDRDEAFSMSGRRDEPGVVDIGLCLKKCEMDLFVSLFQNGSIN</sequence>
<evidence type="ECO:0000256" key="1">
    <source>
        <dbReference type="ARBA" id="ARBA00022679"/>
    </source>
</evidence>
<reference evidence="3" key="1">
    <citation type="submission" date="2021-01" db="EMBL/GenBank/DDBJ databases">
        <authorList>
            <consortium name="Genoscope - CEA"/>
            <person name="William W."/>
        </authorList>
    </citation>
    <scope>NUCLEOTIDE SEQUENCE</scope>
</reference>
<organism evidence="3">
    <name type="scientific">Brassica napus</name>
    <name type="common">Rape</name>
    <dbReference type="NCBI Taxonomy" id="3708"/>
    <lineage>
        <taxon>Eukaryota</taxon>
        <taxon>Viridiplantae</taxon>
        <taxon>Streptophyta</taxon>
        <taxon>Embryophyta</taxon>
        <taxon>Tracheophyta</taxon>
        <taxon>Spermatophyta</taxon>
        <taxon>Magnoliopsida</taxon>
        <taxon>eudicotyledons</taxon>
        <taxon>Gunneridae</taxon>
        <taxon>Pentapetalae</taxon>
        <taxon>rosids</taxon>
        <taxon>malvids</taxon>
        <taxon>Brassicales</taxon>
        <taxon>Brassicaceae</taxon>
        <taxon>Brassiceae</taxon>
        <taxon>Brassica</taxon>
    </lineage>
</organism>
<evidence type="ECO:0000256" key="2">
    <source>
        <dbReference type="ARBA" id="ARBA00023315"/>
    </source>
</evidence>
<dbReference type="AlphaFoldDB" id="A0A816KIJ5"/>
<dbReference type="InterPro" id="IPR023213">
    <property type="entry name" value="CAT-like_dom_sf"/>
</dbReference>
<proteinExistence type="predicted"/>
<dbReference type="InterPro" id="IPR051504">
    <property type="entry name" value="Plant_metabolite_acyltrans"/>
</dbReference>
<dbReference type="PANTHER" id="PTHR31625">
    <property type="match status" value="1"/>
</dbReference>